<protein>
    <submittedName>
        <fullName evidence="2">Uncharacterized protein</fullName>
    </submittedName>
</protein>
<evidence type="ECO:0000313" key="2">
    <source>
        <dbReference type="EMBL" id="AVK77497.1"/>
    </source>
</evidence>
<organism evidence="2">
    <name type="scientific">Pandoravirus macleodensis</name>
    <dbReference type="NCBI Taxonomy" id="2107707"/>
    <lineage>
        <taxon>Viruses</taxon>
        <taxon>Pandoravirus</taxon>
    </lineage>
</organism>
<dbReference type="Proteomes" id="UP000249758">
    <property type="component" value="Segment"/>
</dbReference>
<reference evidence="2" key="1">
    <citation type="journal article" date="2018" name="Nat. Commun.">
        <title>Diversity and evolution of the emerging Pandoraviridae family.</title>
        <authorList>
            <person name="Legendre M."/>
            <person name="Fabre E."/>
            <person name="Poirot O."/>
            <person name="Jeudy S."/>
            <person name="Lartigue A."/>
            <person name="Alempic J.M."/>
            <person name="Beucher L."/>
            <person name="Philippe N."/>
            <person name="Bertaux L."/>
            <person name="Christo-Foroux E."/>
            <person name="Labadie K."/>
            <person name="Coute Y."/>
            <person name="Abergel C."/>
            <person name="Claverie J.M."/>
        </authorList>
    </citation>
    <scope>NUCLEOTIDE SEQUENCE [LARGE SCALE GENOMIC DNA]</scope>
    <source>
        <strain evidence="2">Macleodensis</strain>
    </source>
</reference>
<feature type="compositionally biased region" description="Polar residues" evidence="1">
    <location>
        <begin position="99"/>
        <end position="112"/>
    </location>
</feature>
<dbReference type="KEGG" id="vg:36841952"/>
<dbReference type="RefSeq" id="YP_009481493.1">
    <property type="nucleotide sequence ID" value="NC_037665.1"/>
</dbReference>
<proteinExistence type="predicted"/>
<gene>
    <name evidence="2" type="ORF">pmac_cds_809</name>
</gene>
<feature type="region of interest" description="Disordered" evidence="1">
    <location>
        <begin position="48"/>
        <end position="127"/>
    </location>
</feature>
<name>A0A2U7UG79_9VIRU</name>
<sequence>MHCTATARDPILCDVDADGDADCVILGVKPSHRDRACSVNVRTNCTHADGTRTPSFKDHGTTSAATSTTATPKTPSEKSKRKRSRPNTTTAPCRDTNDRQCASSEQLCTHTPSLPAPRPLAPQGSMTGRLSMNVGAFRHFVRTLPPKATVDLADVPPIVVMDHGRLHASRVMFPHGMTTAERFLARMGIAGPFDDLPAVPVHAPLPPPPPCTKQGPPPGARLCHPLHESPTKGPLPTIHDLCCETILDQARHTYATCGPVATANAVADMATVLASDGTPVDVALYVCGNTLVTRAVALGMLTLGESRSDIDSVYTCVAWTITPRASVGIYERRAETER</sequence>
<accession>A0A2U7UG79</accession>
<feature type="compositionally biased region" description="Low complexity" evidence="1">
    <location>
        <begin position="61"/>
        <end position="74"/>
    </location>
</feature>
<dbReference type="GeneID" id="36841952"/>
<dbReference type="EMBL" id="MG011691">
    <property type="protein sequence ID" value="AVK77497.1"/>
    <property type="molecule type" value="Genomic_DNA"/>
</dbReference>
<evidence type="ECO:0000256" key="1">
    <source>
        <dbReference type="SAM" id="MobiDB-lite"/>
    </source>
</evidence>